<gene>
    <name evidence="1" type="ORF">K788_0008043</name>
</gene>
<dbReference type="AlphaFoldDB" id="A0A0P0R5D1"/>
<evidence type="ECO:0000313" key="1">
    <source>
        <dbReference type="EMBL" id="ALL63374.1"/>
    </source>
</evidence>
<dbReference type="Proteomes" id="UP000019146">
    <property type="component" value="Chromosome 1"/>
</dbReference>
<organism evidence="1 2">
    <name type="scientific">Paraburkholderia caribensis MBA4</name>
    <dbReference type="NCBI Taxonomy" id="1323664"/>
    <lineage>
        <taxon>Bacteria</taxon>
        <taxon>Pseudomonadati</taxon>
        <taxon>Pseudomonadota</taxon>
        <taxon>Betaproteobacteria</taxon>
        <taxon>Burkholderiales</taxon>
        <taxon>Burkholderiaceae</taxon>
        <taxon>Paraburkholderia</taxon>
    </lineage>
</organism>
<sequence>MRRHVFLQYQLVCFAFVLQLPPARRWCDRTCRLFHRELLLVNH</sequence>
<protein>
    <submittedName>
        <fullName evidence="1">Uncharacterized protein</fullName>
    </submittedName>
</protein>
<proteinExistence type="predicted"/>
<dbReference type="KEGG" id="bcai:K788_0008043"/>
<accession>A0A0P0R5D1</accession>
<dbReference type="EMBL" id="CP012746">
    <property type="protein sequence ID" value="ALL63374.1"/>
    <property type="molecule type" value="Genomic_DNA"/>
</dbReference>
<reference evidence="1 2" key="1">
    <citation type="journal article" date="2014" name="Genome Announc.">
        <title>Draft Genome Sequence of the Haloacid-Degrading Burkholderia caribensis Strain MBA4.</title>
        <authorList>
            <person name="Pan Y."/>
            <person name="Kong K.F."/>
            <person name="Tsang J.S."/>
        </authorList>
    </citation>
    <scope>NUCLEOTIDE SEQUENCE [LARGE SCALE GENOMIC DNA]</scope>
    <source>
        <strain evidence="1 2">MBA4</strain>
    </source>
</reference>
<evidence type="ECO:0000313" key="2">
    <source>
        <dbReference type="Proteomes" id="UP000019146"/>
    </source>
</evidence>
<name>A0A0P0R5D1_9BURK</name>